<reference evidence="1" key="1">
    <citation type="submission" date="2021-03" db="EMBL/GenBank/DDBJ databases">
        <title>Comparative genomics and phylogenomic investigation of the class Geoglossomycetes provide insights into ecological specialization and systematics.</title>
        <authorList>
            <person name="Melie T."/>
            <person name="Pirro S."/>
            <person name="Miller A.N."/>
            <person name="Quandt A."/>
        </authorList>
    </citation>
    <scope>NUCLEOTIDE SEQUENCE</scope>
    <source>
        <strain evidence="1">GBOQ0MN5Z8</strain>
    </source>
</reference>
<keyword evidence="2" id="KW-1185">Reference proteome</keyword>
<dbReference type="Proteomes" id="UP000698800">
    <property type="component" value="Unassembled WGS sequence"/>
</dbReference>
<dbReference type="AlphaFoldDB" id="A0A9P8IF06"/>
<evidence type="ECO:0000313" key="1">
    <source>
        <dbReference type="EMBL" id="KAH0543147.1"/>
    </source>
</evidence>
<dbReference type="EMBL" id="JAGHQL010000038">
    <property type="protein sequence ID" value="KAH0543147.1"/>
    <property type="molecule type" value="Genomic_DNA"/>
</dbReference>
<evidence type="ECO:0008006" key="3">
    <source>
        <dbReference type="Google" id="ProtNLM"/>
    </source>
</evidence>
<dbReference type="OrthoDB" id="4226666at2759"/>
<sequence length="589" mass="67243">MVGQLLDSKFKSAYRSPPKANWFHNHLFNDRILGIRDTQLKPMNVLRCRVPMCAHYVYGFLSSDELEDHRREHHAERLDAVLDGQDEPIPISPSAPIPYKLDGQRKRRLGQDPEFIFCDYDSTKNHQRIHPPTQAERGRLAEEKQNKKVKEMDGPCLRCRVLKRRVCSYKALNSYNCNNRTCSAMEGIHVVVARGKIPARKTIIGRPLDASETAWKVSQGSSLRTYRQFVNRDGEVATVYLTESGDSDLDLSPTFYRYCECMVFMKKSSPKFCTLSEKCWDCPSTRRFLIELVETVDAGLEYDLDDEEKDSIWGYDLEAHYSAPWGIFMFAMHQGSTFTQTAYNPITLFRIVNRIEELKLDSWDWAATAAGTVEYSAILYRDEHKVRAQIDNEDTGVDLEIEACSSHLDSTLEELFCKGLNSMLSCRASLIPEEWIAYFCSLCILSITKSIVTDICALQDEYKGTPPNAWVEANRMSSGYKALVSLFIWASPRDYLLEDWGEEAKDPPSPDPEVQDLYRQALKMVHQEEWEARGIKSSEDLLLSLGSGFLEGDVYNGFLIQMYGLDENAKKKITSPSSDEPDTRNCGRG</sequence>
<accession>A0A9P8IF06</accession>
<name>A0A9P8IF06_9PEZI</name>
<organism evidence="1 2">
    <name type="scientific">Glutinoglossum americanum</name>
    <dbReference type="NCBI Taxonomy" id="1670608"/>
    <lineage>
        <taxon>Eukaryota</taxon>
        <taxon>Fungi</taxon>
        <taxon>Dikarya</taxon>
        <taxon>Ascomycota</taxon>
        <taxon>Pezizomycotina</taxon>
        <taxon>Geoglossomycetes</taxon>
        <taxon>Geoglossales</taxon>
        <taxon>Geoglossaceae</taxon>
        <taxon>Glutinoglossum</taxon>
    </lineage>
</organism>
<gene>
    <name evidence="1" type="ORF">FGG08_002492</name>
</gene>
<evidence type="ECO:0000313" key="2">
    <source>
        <dbReference type="Proteomes" id="UP000698800"/>
    </source>
</evidence>
<comment type="caution">
    <text evidence="1">The sequence shown here is derived from an EMBL/GenBank/DDBJ whole genome shotgun (WGS) entry which is preliminary data.</text>
</comment>
<protein>
    <recommendedName>
        <fullName evidence="3">C2H2-type domain-containing protein</fullName>
    </recommendedName>
</protein>
<proteinExistence type="predicted"/>